<keyword evidence="3" id="KW-0479">Metal-binding</keyword>
<dbReference type="KEGG" id="dvn:HQ394_10790"/>
<comment type="cofactor">
    <cofactor evidence="1">
        <name>Mn(2+)</name>
        <dbReference type="ChEBI" id="CHEBI:29035"/>
    </cofactor>
</comment>
<evidence type="ECO:0000256" key="5">
    <source>
        <dbReference type="ARBA" id="ARBA00022842"/>
    </source>
</evidence>
<dbReference type="NCBIfam" id="NF007980">
    <property type="entry name" value="PRK10707.1"/>
    <property type="match status" value="1"/>
</dbReference>
<dbReference type="Proteomes" id="UP000516369">
    <property type="component" value="Chromosome"/>
</dbReference>
<reference evidence="8 9" key="1">
    <citation type="submission" date="2020-05" db="EMBL/GenBank/DDBJ databases">
        <title>Complete closed genome sequence of Defluviicoccus vanus.</title>
        <authorList>
            <person name="Bessarab I."/>
            <person name="Arumugam K."/>
            <person name="Maszenan A.M."/>
            <person name="Seviour R.J."/>
            <person name="Williams R.B."/>
        </authorList>
    </citation>
    <scope>NUCLEOTIDE SEQUENCE [LARGE SCALE GENOMIC DNA]</scope>
    <source>
        <strain evidence="8 9">Ben 114</strain>
    </source>
</reference>
<keyword evidence="5" id="KW-0460">Magnesium</keyword>
<keyword evidence="6" id="KW-0464">Manganese</keyword>
<gene>
    <name evidence="8" type="ORF">HQ394_10790</name>
</gene>
<dbReference type="InterPro" id="IPR015797">
    <property type="entry name" value="NUDIX_hydrolase-like_dom_sf"/>
</dbReference>
<protein>
    <submittedName>
        <fullName evidence="8">CoA pyrophosphatase</fullName>
    </submittedName>
</protein>
<evidence type="ECO:0000256" key="2">
    <source>
        <dbReference type="ARBA" id="ARBA00001946"/>
    </source>
</evidence>
<keyword evidence="9" id="KW-1185">Reference proteome</keyword>
<evidence type="ECO:0000256" key="1">
    <source>
        <dbReference type="ARBA" id="ARBA00001936"/>
    </source>
</evidence>
<dbReference type="CDD" id="cd03426">
    <property type="entry name" value="NUDIX_CoAse_Nudt7"/>
    <property type="match status" value="1"/>
</dbReference>
<dbReference type="GO" id="GO:0046872">
    <property type="term" value="F:metal ion binding"/>
    <property type="evidence" value="ECO:0007669"/>
    <property type="project" value="UniProtKB-KW"/>
</dbReference>
<dbReference type="PANTHER" id="PTHR12992:SF11">
    <property type="entry name" value="MITOCHONDRIAL COENZYME A DIPHOSPHATASE NUDT8"/>
    <property type="match status" value="1"/>
</dbReference>
<feature type="domain" description="Nudix hydrolase" evidence="7">
    <location>
        <begin position="45"/>
        <end position="177"/>
    </location>
</feature>
<organism evidence="8 9">
    <name type="scientific">Defluviicoccus vanus</name>
    <dbReference type="NCBI Taxonomy" id="111831"/>
    <lineage>
        <taxon>Bacteria</taxon>
        <taxon>Pseudomonadati</taxon>
        <taxon>Pseudomonadota</taxon>
        <taxon>Alphaproteobacteria</taxon>
        <taxon>Rhodospirillales</taxon>
        <taxon>Rhodospirillaceae</taxon>
        <taxon>Defluviicoccus</taxon>
    </lineage>
</organism>
<dbReference type="InterPro" id="IPR000086">
    <property type="entry name" value="NUDIX_hydrolase_dom"/>
</dbReference>
<keyword evidence="4" id="KW-0378">Hydrolase</keyword>
<name>A0A7H1N6C8_9PROT</name>
<dbReference type="Gene3D" id="3.90.79.10">
    <property type="entry name" value="Nucleoside Triphosphate Pyrophosphohydrolase"/>
    <property type="match status" value="1"/>
</dbReference>
<dbReference type="SUPFAM" id="SSF55811">
    <property type="entry name" value="Nudix"/>
    <property type="match status" value="1"/>
</dbReference>
<dbReference type="Pfam" id="PF00293">
    <property type="entry name" value="NUDIX"/>
    <property type="match status" value="1"/>
</dbReference>
<proteinExistence type="predicted"/>
<evidence type="ECO:0000256" key="6">
    <source>
        <dbReference type="ARBA" id="ARBA00023211"/>
    </source>
</evidence>
<comment type="cofactor">
    <cofactor evidence="2">
        <name>Mg(2+)</name>
        <dbReference type="ChEBI" id="CHEBI:18420"/>
    </cofactor>
</comment>
<dbReference type="EMBL" id="CP053923">
    <property type="protein sequence ID" value="QNT71264.1"/>
    <property type="molecule type" value="Genomic_DNA"/>
</dbReference>
<dbReference type="PROSITE" id="PS51462">
    <property type="entry name" value="NUDIX"/>
    <property type="match status" value="1"/>
</dbReference>
<dbReference type="GO" id="GO:0010945">
    <property type="term" value="F:coenzyme A diphosphatase activity"/>
    <property type="evidence" value="ECO:0007669"/>
    <property type="project" value="InterPro"/>
</dbReference>
<dbReference type="InterPro" id="IPR045121">
    <property type="entry name" value="CoAse"/>
</dbReference>
<evidence type="ECO:0000259" key="7">
    <source>
        <dbReference type="PROSITE" id="PS51462"/>
    </source>
</evidence>
<evidence type="ECO:0000313" key="8">
    <source>
        <dbReference type="EMBL" id="QNT71264.1"/>
    </source>
</evidence>
<evidence type="ECO:0000313" key="9">
    <source>
        <dbReference type="Proteomes" id="UP000516369"/>
    </source>
</evidence>
<dbReference type="PANTHER" id="PTHR12992">
    <property type="entry name" value="NUDIX HYDROLASE"/>
    <property type="match status" value="1"/>
</dbReference>
<evidence type="ECO:0000256" key="4">
    <source>
        <dbReference type="ARBA" id="ARBA00022801"/>
    </source>
</evidence>
<evidence type="ECO:0000256" key="3">
    <source>
        <dbReference type="ARBA" id="ARBA00022723"/>
    </source>
</evidence>
<sequence length="209" mass="23120">MDRVWVEDRLRDRRVIPAAATPPDDLASSRGDHDLNAGMDPLPPLKPAAVLVPLVDRPGQINVLLTQRTAHLAHHAGQVSFPGGHIEPDDGGPADTALRETEEEVGIGRRHVRLIGHLDTYVTRTGFVIIPVVGIVTPPFMVRPDPHEVAEVFEVPLAFLLDSSNHHRCTASFEGVERHFYAMPYGRHFIWGATAGMLVNFYDILIGRR</sequence>
<dbReference type="AlphaFoldDB" id="A0A7H1N6C8"/>
<accession>A0A7H1N6C8</accession>